<dbReference type="EMBL" id="JXTC01000159">
    <property type="protein sequence ID" value="PON84621.1"/>
    <property type="molecule type" value="Genomic_DNA"/>
</dbReference>
<gene>
    <name evidence="1" type="ORF">TorRG33x02_195600</name>
</gene>
<sequence length="93" mass="10620">MFTELVNETPLDALLWFACFREATGETECGTQPSGSVLGEIWDPPQLLYVENFPLLFFCWKLGVDCKLSLKKIAKILMQAHFYVAACLFHFLL</sequence>
<organism evidence="1 2">
    <name type="scientific">Trema orientale</name>
    <name type="common">Charcoal tree</name>
    <name type="synonym">Celtis orientalis</name>
    <dbReference type="NCBI Taxonomy" id="63057"/>
    <lineage>
        <taxon>Eukaryota</taxon>
        <taxon>Viridiplantae</taxon>
        <taxon>Streptophyta</taxon>
        <taxon>Embryophyta</taxon>
        <taxon>Tracheophyta</taxon>
        <taxon>Spermatophyta</taxon>
        <taxon>Magnoliopsida</taxon>
        <taxon>eudicotyledons</taxon>
        <taxon>Gunneridae</taxon>
        <taxon>Pentapetalae</taxon>
        <taxon>rosids</taxon>
        <taxon>fabids</taxon>
        <taxon>Rosales</taxon>
        <taxon>Cannabaceae</taxon>
        <taxon>Trema</taxon>
    </lineage>
</organism>
<dbReference type="InParanoid" id="A0A2P5EGD9"/>
<dbReference type="AlphaFoldDB" id="A0A2P5EGD9"/>
<dbReference type="Proteomes" id="UP000237000">
    <property type="component" value="Unassembled WGS sequence"/>
</dbReference>
<protein>
    <submittedName>
        <fullName evidence="1">Uncharacterized protein</fullName>
    </submittedName>
</protein>
<evidence type="ECO:0000313" key="2">
    <source>
        <dbReference type="Proteomes" id="UP000237000"/>
    </source>
</evidence>
<reference evidence="2" key="1">
    <citation type="submission" date="2016-06" db="EMBL/GenBank/DDBJ databases">
        <title>Parallel loss of symbiosis genes in relatives of nitrogen-fixing non-legume Parasponia.</title>
        <authorList>
            <person name="Van Velzen R."/>
            <person name="Holmer R."/>
            <person name="Bu F."/>
            <person name="Rutten L."/>
            <person name="Van Zeijl A."/>
            <person name="Liu W."/>
            <person name="Santuari L."/>
            <person name="Cao Q."/>
            <person name="Sharma T."/>
            <person name="Shen D."/>
            <person name="Roswanjaya Y."/>
            <person name="Wardhani T."/>
            <person name="Kalhor M.S."/>
            <person name="Jansen J."/>
            <person name="Van den Hoogen J."/>
            <person name="Gungor B."/>
            <person name="Hartog M."/>
            <person name="Hontelez J."/>
            <person name="Verver J."/>
            <person name="Yang W.-C."/>
            <person name="Schijlen E."/>
            <person name="Repin R."/>
            <person name="Schilthuizen M."/>
            <person name="Schranz E."/>
            <person name="Heidstra R."/>
            <person name="Miyata K."/>
            <person name="Fedorova E."/>
            <person name="Kohlen W."/>
            <person name="Bisseling T."/>
            <person name="Smit S."/>
            <person name="Geurts R."/>
        </authorList>
    </citation>
    <scope>NUCLEOTIDE SEQUENCE [LARGE SCALE GENOMIC DNA]</scope>
    <source>
        <strain evidence="2">cv. RG33-2</strain>
    </source>
</reference>
<evidence type="ECO:0000313" key="1">
    <source>
        <dbReference type="EMBL" id="PON84621.1"/>
    </source>
</evidence>
<accession>A0A2P5EGD9</accession>
<comment type="caution">
    <text evidence="1">The sequence shown here is derived from an EMBL/GenBank/DDBJ whole genome shotgun (WGS) entry which is preliminary data.</text>
</comment>
<keyword evidence="2" id="KW-1185">Reference proteome</keyword>
<name>A0A2P5EGD9_TREOI</name>
<proteinExistence type="predicted"/>